<evidence type="ECO:0000313" key="1">
    <source>
        <dbReference type="EMBL" id="VFU26883.1"/>
    </source>
</evidence>
<reference evidence="1" key="1">
    <citation type="submission" date="2019-03" db="EMBL/GenBank/DDBJ databases">
        <authorList>
            <person name="Mank J."/>
            <person name="Almeida P."/>
        </authorList>
    </citation>
    <scope>NUCLEOTIDE SEQUENCE</scope>
    <source>
        <strain evidence="1">78183</strain>
    </source>
</reference>
<organism evidence="1">
    <name type="scientific">Salix viminalis</name>
    <name type="common">Common osier</name>
    <name type="synonym">Basket willow</name>
    <dbReference type="NCBI Taxonomy" id="40686"/>
    <lineage>
        <taxon>Eukaryota</taxon>
        <taxon>Viridiplantae</taxon>
        <taxon>Streptophyta</taxon>
        <taxon>Embryophyta</taxon>
        <taxon>Tracheophyta</taxon>
        <taxon>Spermatophyta</taxon>
        <taxon>Magnoliopsida</taxon>
        <taxon>eudicotyledons</taxon>
        <taxon>Gunneridae</taxon>
        <taxon>Pentapetalae</taxon>
        <taxon>rosids</taxon>
        <taxon>fabids</taxon>
        <taxon>Malpighiales</taxon>
        <taxon>Salicaceae</taxon>
        <taxon>Saliceae</taxon>
        <taxon>Salix</taxon>
    </lineage>
</organism>
<gene>
    <name evidence="1" type="ORF">SVIM_LOCUS76650</name>
</gene>
<proteinExistence type="predicted"/>
<dbReference type="EMBL" id="CAADRP010000335">
    <property type="protein sequence ID" value="VFU26883.1"/>
    <property type="molecule type" value="Genomic_DNA"/>
</dbReference>
<dbReference type="AlphaFoldDB" id="A0A6N2KFD4"/>
<protein>
    <submittedName>
        <fullName evidence="1">Uncharacterized protein</fullName>
    </submittedName>
</protein>
<name>A0A6N2KFD4_SALVM</name>
<sequence length="66" mass="7439">MGWLSVESPSISVQASKVEKSFWCNYRICSSCRFEGTDEINSRKKALSFRTRPMGGQIIGRTGHLI</sequence>
<accession>A0A6N2KFD4</accession>